<dbReference type="Proteomes" id="UP000728032">
    <property type="component" value="Unassembled WGS sequence"/>
</dbReference>
<reference evidence="19" key="1">
    <citation type="submission" date="2020-11" db="EMBL/GenBank/DDBJ databases">
        <authorList>
            <person name="Tran Van P."/>
        </authorList>
    </citation>
    <scope>NUCLEOTIDE SEQUENCE</scope>
</reference>
<evidence type="ECO:0000256" key="2">
    <source>
        <dbReference type="ARBA" id="ARBA00004174"/>
    </source>
</evidence>
<dbReference type="AlphaFoldDB" id="A0A7R9LJN9"/>
<keyword evidence="6 13" id="KW-0479">Metal-binding</keyword>
<feature type="compositionally biased region" description="Polar residues" evidence="14">
    <location>
        <begin position="207"/>
        <end position="219"/>
    </location>
</feature>
<evidence type="ECO:0000256" key="10">
    <source>
        <dbReference type="ARBA" id="ARBA00023004"/>
    </source>
</evidence>
<feature type="transmembrane region" description="Helical" evidence="15">
    <location>
        <begin position="292"/>
        <end position="314"/>
    </location>
</feature>
<dbReference type="GO" id="GO:0016705">
    <property type="term" value="F:oxidoreductase activity, acting on paired donors, with incorporation or reduction of molecular oxygen"/>
    <property type="evidence" value="ECO:0007669"/>
    <property type="project" value="InterPro"/>
</dbReference>
<feature type="transmembrane region" description="Helical" evidence="15">
    <location>
        <begin position="54"/>
        <end position="75"/>
    </location>
</feature>
<keyword evidence="20" id="KW-1185">Reference proteome</keyword>
<dbReference type="SUPFAM" id="SSF48264">
    <property type="entry name" value="Cytochrome P450"/>
    <property type="match status" value="1"/>
</dbReference>
<dbReference type="InterPro" id="IPR017972">
    <property type="entry name" value="Cyt_P450_CS"/>
</dbReference>
<accession>A0A7R9LJN9</accession>
<dbReference type="GO" id="GO:0004497">
    <property type="term" value="F:monooxygenase activity"/>
    <property type="evidence" value="ECO:0007669"/>
    <property type="project" value="UniProtKB-KW"/>
</dbReference>
<dbReference type="PANTHER" id="PTHR24292">
    <property type="entry name" value="CYTOCHROME P450"/>
    <property type="match status" value="1"/>
</dbReference>
<feature type="transmembrane region" description="Helical" evidence="15">
    <location>
        <begin position="722"/>
        <end position="741"/>
    </location>
</feature>
<evidence type="ECO:0000256" key="7">
    <source>
        <dbReference type="ARBA" id="ARBA00022824"/>
    </source>
</evidence>
<dbReference type="InterPro" id="IPR036396">
    <property type="entry name" value="Cyt_P450_sf"/>
</dbReference>
<keyword evidence="12 15" id="KW-0472">Membrane</keyword>
<evidence type="ECO:0000256" key="11">
    <source>
        <dbReference type="ARBA" id="ARBA00023033"/>
    </source>
</evidence>
<dbReference type="Pfam" id="PF00067">
    <property type="entry name" value="p450"/>
    <property type="match status" value="2"/>
</dbReference>
<proteinExistence type="inferred from homology"/>
<evidence type="ECO:0000256" key="5">
    <source>
        <dbReference type="ARBA" id="ARBA00022617"/>
    </source>
</evidence>
<evidence type="ECO:0000259" key="16">
    <source>
        <dbReference type="Pfam" id="PF02714"/>
    </source>
</evidence>
<dbReference type="GO" id="GO:0005506">
    <property type="term" value="F:iron ion binding"/>
    <property type="evidence" value="ECO:0007669"/>
    <property type="project" value="InterPro"/>
</dbReference>
<dbReference type="EMBL" id="CAJPVJ010001216">
    <property type="protein sequence ID" value="CAG2164302.1"/>
    <property type="molecule type" value="Genomic_DNA"/>
</dbReference>
<dbReference type="FunFam" id="1.10.630.10:FF:000042">
    <property type="entry name" value="Cytochrome P450"/>
    <property type="match status" value="1"/>
</dbReference>
<feature type="transmembrane region" description="Helical" evidence="15">
    <location>
        <begin position="557"/>
        <end position="577"/>
    </location>
</feature>
<dbReference type="GO" id="GO:0020037">
    <property type="term" value="F:heme binding"/>
    <property type="evidence" value="ECO:0007669"/>
    <property type="project" value="InterPro"/>
</dbReference>
<dbReference type="Pfam" id="PF13967">
    <property type="entry name" value="RSN1_TM"/>
    <property type="match status" value="1"/>
</dbReference>
<dbReference type="Gene3D" id="1.10.630.10">
    <property type="entry name" value="Cytochrome P450"/>
    <property type="match status" value="1"/>
</dbReference>
<dbReference type="InterPro" id="IPR003864">
    <property type="entry name" value="CSC1/OSCA1-like_7TM"/>
</dbReference>
<dbReference type="PROSITE" id="PS00086">
    <property type="entry name" value="CYTOCHROME_P450"/>
    <property type="match status" value="1"/>
</dbReference>
<dbReference type="PANTHER" id="PTHR24292:SF54">
    <property type="entry name" value="CYP9F3-RELATED"/>
    <property type="match status" value="1"/>
</dbReference>
<feature type="compositionally biased region" description="Low complexity" evidence="14">
    <location>
        <begin position="194"/>
        <end position="206"/>
    </location>
</feature>
<keyword evidence="10 13" id="KW-0408">Iron</keyword>
<keyword evidence="7" id="KW-0256">Endoplasmic reticulum</keyword>
<dbReference type="CDD" id="cd11055">
    <property type="entry name" value="CYP3A-like"/>
    <property type="match status" value="1"/>
</dbReference>
<dbReference type="GO" id="GO:0005789">
    <property type="term" value="C:endoplasmic reticulum membrane"/>
    <property type="evidence" value="ECO:0007669"/>
    <property type="project" value="UniProtKB-SubCell"/>
</dbReference>
<dbReference type="InterPro" id="IPR032880">
    <property type="entry name" value="CSC1/OSCA1-like_N"/>
</dbReference>
<evidence type="ECO:0008006" key="21">
    <source>
        <dbReference type="Google" id="ProtNLM"/>
    </source>
</evidence>
<dbReference type="InterPro" id="IPR001128">
    <property type="entry name" value="Cyt_P450"/>
</dbReference>
<evidence type="ECO:0000259" key="17">
    <source>
        <dbReference type="Pfam" id="PF13967"/>
    </source>
</evidence>
<evidence type="ECO:0000256" key="3">
    <source>
        <dbReference type="ARBA" id="ARBA00004406"/>
    </source>
</evidence>
<evidence type="ECO:0000256" key="4">
    <source>
        <dbReference type="ARBA" id="ARBA00010617"/>
    </source>
</evidence>
<dbReference type="InterPro" id="IPR027815">
    <property type="entry name" value="CSC1/OSCA1-like_cyt"/>
</dbReference>
<sequence>MSGFSFFSSLNNSLINDLTNQLPPRASDRAIHECSLLKTDNSTLSALVPGWEGIPTAIIMNFCLGLLILFGFGALRRRSIVKEKQYTKEVKTHMNTDFLQFIYDNKKSSESEYFTDKQINRNHPKAYLPLVLHSYDHLIPDRVQEKPEESNIELFTTTVGSPPLDAEDNQKDEKNNKSKLNIENLDKTGNLPTLRSRSARNALNSRPTTPTDSTQPQEQQLSLLKTVLQANDTDSVISLSIGPQKDRESPKPTDNTTKTLTEWIIKYLLIKDKDILQKRGVDALQYLLFQRYLLYLMVCLTIICLLIILPINLYGNRLDGFEDVAYKKTTMLNIRYTSPLIWVHAFMTLMVVFMGIYLMENYSMIISQRVINIDKKILIIENIPNSQRNPRSLTDFFKTKFPNTYIVRIVFVYDISKVLELMKSLLTTIEAKKYCAHYLQIYGQRCEVRPYTLGNLLGILGCCYHFPKVDGIEFYTKEKQELEDSINKELEICVSTPQRMAFVVFSDKSEAKEQWLCGHKSDSMNSWLWQVSYAPFPDDIEWTDISAARSRLMISDFLLNVLIVVVFLFLSTPYSVIHLLKSMPALNETIEEVPHLTKSNDKVVKNGPFFINYVLTAATLGNALELTRIPELISYLICIILMSRSPAEYLRARQLTRFEFHFGTYYPRVLLVFTLVVTFSISNPLIAPVGLFYMFFKNLVDRYLIYHVYIPSKINYKMHAKAILFVKISYVFLLLQVYINLNGRDNPWPYLTRNFNYWSKRGINGPKPLIGFGNVLSQFITPRPLFELQWYKKYGKLYGTYIGNEPVINVADPELIKTILVKDFHLFPERHPDRGLHPILEKNLVDVTGDDWKRLRSLASPTFSSGKMKKMYPMIKSCLEEFLSELNTYAKEGREANMKELYGNYTMDVIATCAFATKTNAHKDPNNPFIKNAKVIFSVKVAKMVAVLVLPKPVLRKMGIQSFFDESANDFFFNLTRHVIKQRKNSNKKYNDFIDLLLNAEKSNNEVIHDENDAHESHHVNEGEEELEIQNNTLNGIKKYITEDEILAQAWIFFQAGYETTATTLTFATYELALNEDIQQKLYEEVLSAVDAKGDIDYDLLSKLPFLDAVISETLRLHSPVLRLSRNCINGDYKLGNTGITLYKNQRVEIPTFAIHLSEEYYPNAEKFIPDRFLPENRHKIVPYTYLPFGAGPRNCIGMRFALMEAKLGLAQVLRRFKIVRTSQTDVPLKFNKTLFLNSAKRVIVGIEARN</sequence>
<keyword evidence="9" id="KW-0560">Oxidoreductase</keyword>
<feature type="region of interest" description="Disordered" evidence="14">
    <location>
        <begin position="155"/>
        <end position="219"/>
    </location>
</feature>
<organism evidence="19">
    <name type="scientific">Oppiella nova</name>
    <dbReference type="NCBI Taxonomy" id="334625"/>
    <lineage>
        <taxon>Eukaryota</taxon>
        <taxon>Metazoa</taxon>
        <taxon>Ecdysozoa</taxon>
        <taxon>Arthropoda</taxon>
        <taxon>Chelicerata</taxon>
        <taxon>Arachnida</taxon>
        <taxon>Acari</taxon>
        <taxon>Acariformes</taxon>
        <taxon>Sarcoptiformes</taxon>
        <taxon>Oribatida</taxon>
        <taxon>Brachypylina</taxon>
        <taxon>Oppioidea</taxon>
        <taxon>Oppiidae</taxon>
        <taxon>Oppiella</taxon>
    </lineage>
</organism>
<evidence type="ECO:0000313" key="20">
    <source>
        <dbReference type="Proteomes" id="UP000728032"/>
    </source>
</evidence>
<evidence type="ECO:0000256" key="6">
    <source>
        <dbReference type="ARBA" id="ARBA00022723"/>
    </source>
</evidence>
<dbReference type="PRINTS" id="PR00385">
    <property type="entry name" value="P450"/>
</dbReference>
<feature type="domain" description="CSC1/OSCA1-like 7TM region" evidence="16">
    <location>
        <begin position="564"/>
        <end position="713"/>
    </location>
</feature>
<name>A0A7R9LJN9_9ACAR</name>
<evidence type="ECO:0000256" key="15">
    <source>
        <dbReference type="SAM" id="Phobius"/>
    </source>
</evidence>
<keyword evidence="8" id="KW-0492">Microsome</keyword>
<protein>
    <recommendedName>
        <fullName evidence="21">Cytochrome P450</fullName>
    </recommendedName>
</protein>
<feature type="domain" description="CSC1/OSCA1-like cytosolic" evidence="18">
    <location>
        <begin position="377"/>
        <end position="543"/>
    </location>
</feature>
<comment type="cofactor">
    <cofactor evidence="1 13">
        <name>heme</name>
        <dbReference type="ChEBI" id="CHEBI:30413"/>
    </cofactor>
</comment>
<feature type="domain" description="CSC1/OSCA1-like N-terminal transmembrane" evidence="17">
    <location>
        <begin position="249"/>
        <end position="359"/>
    </location>
</feature>
<dbReference type="Pfam" id="PF02714">
    <property type="entry name" value="RSN1_7TM"/>
    <property type="match status" value="1"/>
</dbReference>
<evidence type="ECO:0000256" key="9">
    <source>
        <dbReference type="ARBA" id="ARBA00023002"/>
    </source>
</evidence>
<feature type="transmembrane region" description="Helical" evidence="15">
    <location>
        <begin position="340"/>
        <end position="359"/>
    </location>
</feature>
<evidence type="ECO:0000256" key="12">
    <source>
        <dbReference type="ARBA" id="ARBA00023136"/>
    </source>
</evidence>
<evidence type="ECO:0000313" key="19">
    <source>
        <dbReference type="EMBL" id="CAD7642928.1"/>
    </source>
</evidence>
<feature type="binding site" description="axial binding residue" evidence="13">
    <location>
        <position position="1196"/>
    </location>
    <ligand>
        <name>heme</name>
        <dbReference type="ChEBI" id="CHEBI:30413"/>
    </ligand>
    <ligandPart>
        <name>Fe</name>
        <dbReference type="ChEBI" id="CHEBI:18248"/>
    </ligandPart>
</feature>
<keyword evidence="15" id="KW-0812">Transmembrane</keyword>
<evidence type="ECO:0000256" key="8">
    <source>
        <dbReference type="ARBA" id="ARBA00022848"/>
    </source>
</evidence>
<comment type="similarity">
    <text evidence="4">Belongs to the cytochrome P450 family.</text>
</comment>
<dbReference type="PRINTS" id="PR00463">
    <property type="entry name" value="EP450I"/>
</dbReference>
<keyword evidence="15" id="KW-1133">Transmembrane helix</keyword>
<evidence type="ECO:0000256" key="1">
    <source>
        <dbReference type="ARBA" id="ARBA00001971"/>
    </source>
</evidence>
<dbReference type="Pfam" id="PF14703">
    <property type="entry name" value="PHM7_cyt"/>
    <property type="match status" value="1"/>
</dbReference>
<keyword evidence="5 13" id="KW-0349">Heme</keyword>
<evidence type="ECO:0000259" key="18">
    <source>
        <dbReference type="Pfam" id="PF14703"/>
    </source>
</evidence>
<dbReference type="EMBL" id="OC916041">
    <property type="protein sequence ID" value="CAD7642928.1"/>
    <property type="molecule type" value="Genomic_DNA"/>
</dbReference>
<dbReference type="OrthoDB" id="6428965at2759"/>
<comment type="subcellular location">
    <subcellularLocation>
        <location evidence="3">Endoplasmic reticulum membrane</location>
        <topology evidence="3">Peripheral membrane protein</topology>
    </subcellularLocation>
    <subcellularLocation>
        <location evidence="2">Microsome membrane</location>
        <topology evidence="2">Peripheral membrane protein</topology>
    </subcellularLocation>
</comment>
<dbReference type="InterPro" id="IPR050476">
    <property type="entry name" value="Insect_CytP450_Detox"/>
</dbReference>
<feature type="transmembrane region" description="Helical" evidence="15">
    <location>
        <begin position="670"/>
        <end position="696"/>
    </location>
</feature>
<evidence type="ECO:0000256" key="14">
    <source>
        <dbReference type="SAM" id="MobiDB-lite"/>
    </source>
</evidence>
<gene>
    <name evidence="19" type="ORF">ONB1V03_LOCUS3858</name>
</gene>
<evidence type="ECO:0000256" key="13">
    <source>
        <dbReference type="PIRSR" id="PIRSR602401-1"/>
    </source>
</evidence>
<dbReference type="InterPro" id="IPR002401">
    <property type="entry name" value="Cyt_P450_E_grp-I"/>
</dbReference>
<keyword evidence="11" id="KW-0503">Monooxygenase</keyword>